<dbReference type="Pfam" id="PF01339">
    <property type="entry name" value="CheB_methylest"/>
    <property type="match status" value="1"/>
</dbReference>
<dbReference type="NCBIfam" id="NF009206">
    <property type="entry name" value="PRK12555.1"/>
    <property type="match status" value="1"/>
</dbReference>
<evidence type="ECO:0000259" key="10">
    <source>
        <dbReference type="PROSITE" id="PS50122"/>
    </source>
</evidence>
<dbReference type="PANTHER" id="PTHR42872:SF6">
    <property type="entry name" value="PROTEIN-GLUTAMATE METHYLESTERASE_PROTEIN-GLUTAMINE GLUTAMINASE"/>
    <property type="match status" value="1"/>
</dbReference>
<dbReference type="InterPro" id="IPR008248">
    <property type="entry name" value="CheB-like"/>
</dbReference>
<dbReference type="SMART" id="SM00448">
    <property type="entry name" value="REC"/>
    <property type="match status" value="1"/>
</dbReference>
<dbReference type="GO" id="GO:0050568">
    <property type="term" value="F:protein-glutamine glutaminase activity"/>
    <property type="evidence" value="ECO:0007669"/>
    <property type="project" value="UniProtKB-UniRule"/>
</dbReference>
<dbReference type="EC" id="3.5.1.44" evidence="6"/>
<dbReference type="PIRSF" id="PIRSF000876">
    <property type="entry name" value="RR_chemtxs_CheB"/>
    <property type="match status" value="1"/>
</dbReference>
<dbReference type="PANTHER" id="PTHR42872">
    <property type="entry name" value="PROTEIN-GLUTAMATE METHYLESTERASE/PROTEIN-GLUTAMINE GLUTAMINASE"/>
    <property type="match status" value="1"/>
</dbReference>
<comment type="catalytic activity">
    <reaction evidence="6">
        <text>L-glutaminyl-[protein] + H2O = L-glutamyl-[protein] + NH4(+)</text>
        <dbReference type="Rhea" id="RHEA:16441"/>
        <dbReference type="Rhea" id="RHEA-COMP:10207"/>
        <dbReference type="Rhea" id="RHEA-COMP:10208"/>
        <dbReference type="ChEBI" id="CHEBI:15377"/>
        <dbReference type="ChEBI" id="CHEBI:28938"/>
        <dbReference type="ChEBI" id="CHEBI:29973"/>
        <dbReference type="ChEBI" id="CHEBI:30011"/>
        <dbReference type="EC" id="3.5.1.44"/>
    </reaction>
</comment>
<dbReference type="AlphaFoldDB" id="A0A643FBP0"/>
<evidence type="ECO:0000313" key="12">
    <source>
        <dbReference type="Proteomes" id="UP000430120"/>
    </source>
</evidence>
<feature type="modified residue" description="4-aspartylphosphate" evidence="6 8">
    <location>
        <position position="56"/>
    </location>
</feature>
<feature type="domain" description="Response regulatory" evidence="9">
    <location>
        <begin position="5"/>
        <end position="122"/>
    </location>
</feature>
<keyword evidence="12" id="KW-1185">Reference proteome</keyword>
<dbReference type="GO" id="GO:0005737">
    <property type="term" value="C:cytoplasm"/>
    <property type="evidence" value="ECO:0007669"/>
    <property type="project" value="UniProtKB-SubCell"/>
</dbReference>
<dbReference type="FunFam" id="3.40.50.2300:FF:000060">
    <property type="entry name" value="Protein-glutamate methylesterase/protein-glutamine glutaminase"/>
    <property type="match status" value="1"/>
</dbReference>
<evidence type="ECO:0000256" key="6">
    <source>
        <dbReference type="HAMAP-Rule" id="MF_00099"/>
    </source>
</evidence>
<evidence type="ECO:0000256" key="7">
    <source>
        <dbReference type="PROSITE-ProRule" id="PRU00050"/>
    </source>
</evidence>
<evidence type="ECO:0000259" key="9">
    <source>
        <dbReference type="PROSITE" id="PS50110"/>
    </source>
</evidence>
<comment type="caution">
    <text evidence="11">The sequence shown here is derived from an EMBL/GenBank/DDBJ whole genome shotgun (WGS) entry which is preliminary data.</text>
</comment>
<evidence type="ECO:0000256" key="1">
    <source>
        <dbReference type="ARBA" id="ARBA00022490"/>
    </source>
</evidence>
<evidence type="ECO:0000256" key="2">
    <source>
        <dbReference type="ARBA" id="ARBA00022500"/>
    </source>
</evidence>
<reference evidence="11 12" key="1">
    <citation type="submission" date="2019-09" db="EMBL/GenBank/DDBJ databases">
        <title>Draft genome sequences of 48 bacterial type strains from the CCUG.</title>
        <authorList>
            <person name="Tunovic T."/>
            <person name="Pineiro-Iglesias B."/>
            <person name="Unosson C."/>
            <person name="Inganas E."/>
            <person name="Ohlen M."/>
            <person name="Cardew S."/>
            <person name="Jensie-Markopoulos S."/>
            <person name="Salva-Serra F."/>
            <person name="Jaen-Luchoro D."/>
            <person name="Karlsson R."/>
            <person name="Svensson-Stadler L."/>
            <person name="Chun J."/>
            <person name="Moore E."/>
        </authorList>
    </citation>
    <scope>NUCLEOTIDE SEQUENCE [LARGE SCALE GENOMIC DNA]</scope>
    <source>
        <strain evidence="11 12">CCUG 30977</strain>
    </source>
</reference>
<dbReference type="EMBL" id="VZPB01000020">
    <property type="protein sequence ID" value="KAB0582522.1"/>
    <property type="molecule type" value="Genomic_DNA"/>
</dbReference>
<keyword evidence="4 6" id="KW-0378">Hydrolase</keyword>
<comment type="similarity">
    <text evidence="6">Belongs to the CheB family.</text>
</comment>
<gene>
    <name evidence="6" type="primary">cheB</name>
    <name evidence="11" type="ORF">F7Q92_10105</name>
</gene>
<comment type="function">
    <text evidence="6">Involved in chemotaxis. Part of a chemotaxis signal transduction system that modulates chemotaxis in response to various stimuli. Catalyzes the demethylation of specific methylglutamate residues introduced into the chemoreceptors (methyl-accepting chemotaxis proteins or MCP) by CheR. Also mediates the irreversible deamidation of specific glutamine residues to glutamic acid.</text>
</comment>
<dbReference type="InterPro" id="IPR001789">
    <property type="entry name" value="Sig_transdc_resp-reg_receiver"/>
</dbReference>
<dbReference type="GO" id="GO:0000156">
    <property type="term" value="F:phosphorelay response regulator activity"/>
    <property type="evidence" value="ECO:0007669"/>
    <property type="project" value="InterPro"/>
</dbReference>
<organism evidence="11 12">
    <name type="scientific">Ideonella dechloratans</name>
    <dbReference type="NCBI Taxonomy" id="36863"/>
    <lineage>
        <taxon>Bacteria</taxon>
        <taxon>Pseudomonadati</taxon>
        <taxon>Pseudomonadota</taxon>
        <taxon>Betaproteobacteria</taxon>
        <taxon>Burkholderiales</taxon>
        <taxon>Sphaerotilaceae</taxon>
        <taxon>Ideonella</taxon>
    </lineage>
</organism>
<dbReference type="GO" id="GO:0006935">
    <property type="term" value="P:chemotaxis"/>
    <property type="evidence" value="ECO:0007669"/>
    <property type="project" value="UniProtKB-UniRule"/>
</dbReference>
<proteinExistence type="inferred from homology"/>
<keyword evidence="2 6" id="KW-0145">Chemotaxis</keyword>
<comment type="PTM">
    <text evidence="6">Phosphorylated by CheA. Phosphorylation of the N-terminal regulatory domain activates the methylesterase activity.</text>
</comment>
<dbReference type="InterPro" id="IPR035909">
    <property type="entry name" value="CheB_C"/>
</dbReference>
<dbReference type="OrthoDB" id="9793421at2"/>
<dbReference type="CDD" id="cd17541">
    <property type="entry name" value="REC_CheB-like"/>
    <property type="match status" value="1"/>
</dbReference>
<dbReference type="SUPFAM" id="SSF52172">
    <property type="entry name" value="CheY-like"/>
    <property type="match status" value="1"/>
</dbReference>
<keyword evidence="3 6" id="KW-0597">Phosphoprotein</keyword>
<feature type="active site" evidence="6 7">
    <location>
        <position position="191"/>
    </location>
</feature>
<feature type="domain" description="CheB-type methylesterase" evidence="10">
    <location>
        <begin position="173"/>
        <end position="371"/>
    </location>
</feature>
<evidence type="ECO:0000256" key="8">
    <source>
        <dbReference type="PROSITE-ProRule" id="PRU00169"/>
    </source>
</evidence>
<dbReference type="PROSITE" id="PS50110">
    <property type="entry name" value="RESPONSE_REGULATORY"/>
    <property type="match status" value="1"/>
</dbReference>
<dbReference type="EC" id="3.1.1.61" evidence="6"/>
<dbReference type="CDD" id="cd16432">
    <property type="entry name" value="CheB_Rec"/>
    <property type="match status" value="1"/>
</dbReference>
<evidence type="ECO:0000313" key="11">
    <source>
        <dbReference type="EMBL" id="KAB0582522.1"/>
    </source>
</evidence>
<dbReference type="HAMAP" id="MF_00099">
    <property type="entry name" value="CheB_chemtxs"/>
    <property type="match status" value="1"/>
</dbReference>
<evidence type="ECO:0000256" key="5">
    <source>
        <dbReference type="ARBA" id="ARBA00048267"/>
    </source>
</evidence>
<keyword evidence="1 6" id="KW-0963">Cytoplasm</keyword>
<evidence type="ECO:0000256" key="3">
    <source>
        <dbReference type="ARBA" id="ARBA00022553"/>
    </source>
</evidence>
<feature type="active site" evidence="6 7">
    <location>
        <position position="217"/>
    </location>
</feature>
<evidence type="ECO:0000256" key="4">
    <source>
        <dbReference type="ARBA" id="ARBA00022801"/>
    </source>
</evidence>
<comment type="subcellular location">
    <subcellularLocation>
        <location evidence="6">Cytoplasm</location>
    </subcellularLocation>
</comment>
<dbReference type="Proteomes" id="UP000430120">
    <property type="component" value="Unassembled WGS sequence"/>
</dbReference>
<comment type="catalytic activity">
    <reaction evidence="5 6">
        <text>[protein]-L-glutamate 5-O-methyl ester + H2O = L-glutamyl-[protein] + methanol + H(+)</text>
        <dbReference type="Rhea" id="RHEA:23236"/>
        <dbReference type="Rhea" id="RHEA-COMP:10208"/>
        <dbReference type="Rhea" id="RHEA-COMP:10311"/>
        <dbReference type="ChEBI" id="CHEBI:15377"/>
        <dbReference type="ChEBI" id="CHEBI:15378"/>
        <dbReference type="ChEBI" id="CHEBI:17790"/>
        <dbReference type="ChEBI" id="CHEBI:29973"/>
        <dbReference type="ChEBI" id="CHEBI:82795"/>
        <dbReference type="EC" id="3.1.1.61"/>
    </reaction>
</comment>
<dbReference type="SUPFAM" id="SSF52738">
    <property type="entry name" value="Methylesterase CheB, C-terminal domain"/>
    <property type="match status" value="1"/>
</dbReference>
<dbReference type="RefSeq" id="WP_151124025.1">
    <property type="nucleotide sequence ID" value="NZ_CP088081.1"/>
</dbReference>
<protein>
    <recommendedName>
        <fullName evidence="6">Protein-glutamate methylesterase/protein-glutamine glutaminase</fullName>
        <ecNumber evidence="6">3.1.1.61</ecNumber>
        <ecNumber evidence="6">3.5.1.44</ecNumber>
    </recommendedName>
</protein>
<dbReference type="Gene3D" id="3.40.50.180">
    <property type="entry name" value="Methylesterase CheB, C-terminal domain"/>
    <property type="match status" value="1"/>
</dbReference>
<dbReference type="Pfam" id="PF00072">
    <property type="entry name" value="Response_reg"/>
    <property type="match status" value="1"/>
</dbReference>
<accession>A0A643FBP0</accession>
<dbReference type="GO" id="GO:0008984">
    <property type="term" value="F:protein-glutamate methylesterase activity"/>
    <property type="evidence" value="ECO:0007669"/>
    <property type="project" value="UniProtKB-UniRule"/>
</dbReference>
<dbReference type="PROSITE" id="PS50122">
    <property type="entry name" value="CHEB"/>
    <property type="match status" value="1"/>
</dbReference>
<dbReference type="Gene3D" id="3.40.50.2300">
    <property type="match status" value="1"/>
</dbReference>
<sequence length="379" mass="40105">MAKTRVVVVDDSALVRSLLSEIINHQPDMECIGAAADPFAAREMIRNLNPDVITLDVEMPRMDGIDFLSKLMRLRPMPVVMVSTLTERGAEVTLKALELGAIDFVAKPKIGIADGLKQLGEEITDKIRIAAKAHIKRLAQPAPARPASAVGAVAAVAAVASPAVAGGVARPAPTSGLGRISTEKIIFIGASTGGTEATKEVLLGLPPDAPAVVITQHMPPGFTRSYAARLDGLCRIRVKEAVDGERILPGHAYIAPGGLHLSVERSGANYIARVRDGEPVNRHKPSVEVLFESAARVAGPNAFGIMLTGMGADGAKAMRMMRDAGAYNYCQDEASCVVFGMPREAIEAGAAHEVLPLTQIAPHLMDKLRQTHGALLHRV</sequence>
<dbReference type="InterPro" id="IPR011006">
    <property type="entry name" value="CheY-like_superfamily"/>
</dbReference>
<name>A0A643FBP0_IDEDE</name>
<dbReference type="InterPro" id="IPR000673">
    <property type="entry name" value="Sig_transdc_resp-reg_Me-estase"/>
</dbReference>
<dbReference type="NCBIfam" id="NF001965">
    <property type="entry name" value="PRK00742.1"/>
    <property type="match status" value="1"/>
</dbReference>
<feature type="active site" evidence="6 7">
    <location>
        <position position="313"/>
    </location>
</feature>
<comment type="domain">
    <text evidence="6">Contains a C-terminal catalytic domain, and an N-terminal region which modulates catalytic activity.</text>
</comment>